<feature type="transmembrane region" description="Helical" evidence="7">
    <location>
        <begin position="91"/>
        <end position="109"/>
    </location>
</feature>
<accession>A0ABZ0TUR2</accession>
<dbReference type="EMBL" id="CP139558">
    <property type="protein sequence ID" value="WPU95524.1"/>
    <property type="molecule type" value="Genomic_DNA"/>
</dbReference>
<evidence type="ECO:0000256" key="7">
    <source>
        <dbReference type="SAM" id="Phobius"/>
    </source>
</evidence>
<dbReference type="InterPro" id="IPR000715">
    <property type="entry name" value="Glycosyl_transferase_4"/>
</dbReference>
<gene>
    <name evidence="8" type="ORF">SNE25_08305</name>
</gene>
<feature type="transmembrane region" description="Helical" evidence="7">
    <location>
        <begin position="139"/>
        <end position="157"/>
    </location>
</feature>
<evidence type="ECO:0000256" key="5">
    <source>
        <dbReference type="ARBA" id="ARBA00022989"/>
    </source>
</evidence>
<proteinExistence type="predicted"/>
<feature type="transmembrane region" description="Helical" evidence="7">
    <location>
        <begin position="67"/>
        <end position="84"/>
    </location>
</feature>
<feature type="transmembrane region" description="Helical" evidence="7">
    <location>
        <begin position="163"/>
        <end position="183"/>
    </location>
</feature>
<feature type="transmembrane region" description="Helical" evidence="7">
    <location>
        <begin position="270"/>
        <end position="288"/>
    </location>
</feature>
<feature type="transmembrane region" description="Helical" evidence="7">
    <location>
        <begin position="219"/>
        <end position="241"/>
    </location>
</feature>
<name>A0ABZ0TUR2_9SPHI</name>
<reference evidence="8 9" key="1">
    <citation type="submission" date="2023-11" db="EMBL/GenBank/DDBJ databases">
        <title>Analysis of the Genomes of Mucilaginibacter gossypii cycad 4 and M. sabulilitoris SNA2: microbes with the potential for plant growth promotion.</title>
        <authorList>
            <person name="Hirsch A.M."/>
            <person name="Humm E."/>
            <person name="Rubbi M."/>
            <person name="Del Vecchio G."/>
            <person name="Ha S.M."/>
            <person name="Pellegrini M."/>
            <person name="Gunsalus R.P."/>
        </authorList>
    </citation>
    <scope>NUCLEOTIDE SEQUENCE [LARGE SCALE GENOMIC DNA]</scope>
    <source>
        <strain evidence="8 9">SNA2</strain>
    </source>
</reference>
<keyword evidence="4 7" id="KW-0812">Transmembrane</keyword>
<keyword evidence="3 8" id="KW-0808">Transferase</keyword>
<evidence type="ECO:0000256" key="4">
    <source>
        <dbReference type="ARBA" id="ARBA00022692"/>
    </source>
</evidence>
<evidence type="ECO:0000256" key="6">
    <source>
        <dbReference type="ARBA" id="ARBA00023136"/>
    </source>
</evidence>
<evidence type="ECO:0000313" key="9">
    <source>
        <dbReference type="Proteomes" id="UP001324380"/>
    </source>
</evidence>
<evidence type="ECO:0000256" key="3">
    <source>
        <dbReference type="ARBA" id="ARBA00022679"/>
    </source>
</evidence>
<feature type="transmembrane region" description="Helical" evidence="7">
    <location>
        <begin position="190"/>
        <end position="213"/>
    </location>
</feature>
<evidence type="ECO:0000256" key="1">
    <source>
        <dbReference type="ARBA" id="ARBA00004651"/>
    </source>
</evidence>
<dbReference type="PANTHER" id="PTHR22926:SF3">
    <property type="entry name" value="UNDECAPRENYL-PHOSPHATE ALPHA-N-ACETYLGLUCOSAMINYL 1-PHOSPHATE TRANSFERASE"/>
    <property type="match status" value="1"/>
</dbReference>
<protein>
    <submittedName>
        <fullName evidence="8">UDP-GlcNAc--UDP-phosphate GlcNAc-1-phosphate transferase</fullName>
    </submittedName>
</protein>
<dbReference type="Proteomes" id="UP001324380">
    <property type="component" value="Chromosome"/>
</dbReference>
<dbReference type="Pfam" id="PF00953">
    <property type="entry name" value="Glycos_transf_4"/>
    <property type="match status" value="1"/>
</dbReference>
<feature type="transmembrane region" description="Helical" evidence="7">
    <location>
        <begin position="300"/>
        <end position="321"/>
    </location>
</feature>
<organism evidence="8 9">
    <name type="scientific">Mucilaginibacter sabulilitoris</name>
    <dbReference type="NCBI Taxonomy" id="1173583"/>
    <lineage>
        <taxon>Bacteria</taxon>
        <taxon>Pseudomonadati</taxon>
        <taxon>Bacteroidota</taxon>
        <taxon>Sphingobacteriia</taxon>
        <taxon>Sphingobacteriales</taxon>
        <taxon>Sphingobacteriaceae</taxon>
        <taxon>Mucilaginibacter</taxon>
    </lineage>
</organism>
<keyword evidence="5 7" id="KW-1133">Transmembrane helix</keyword>
<sequence>MKNITLHLFYLSLLFLAELLYLRLARKLNIQAIPNERSAHSQSTLVGGGIIVPLTCMLYFFTSGFQYPFFITGILLIATVCLIDDVKEVSIGLRLLSQLIAVSLVFFQFNLYINSIWLLIVAGCIMIISLNAYNFLDGINGTTCAYSLILLASLYYIDQFKVHYIDGHLLVLTALAVLVFTFFNFRVRAICFAGDVGSVSIALIVCGCIFKLIVLTHNYIFISLLLVYYLDAGSTFIFRWLQGHNVFEAHKKHFYLYLVNDLKWPHLKVAGLYAAVQLVINIFVINVFDIKGNRSNHYHLHYTGLLIGLAALLAVSMRVKLEGRQIYMKKSIDPVTSR</sequence>
<keyword evidence="9" id="KW-1185">Reference proteome</keyword>
<feature type="transmembrane region" description="Helical" evidence="7">
    <location>
        <begin position="115"/>
        <end position="132"/>
    </location>
</feature>
<feature type="transmembrane region" description="Helical" evidence="7">
    <location>
        <begin position="6"/>
        <end position="24"/>
    </location>
</feature>
<evidence type="ECO:0000313" key="8">
    <source>
        <dbReference type="EMBL" id="WPU95524.1"/>
    </source>
</evidence>
<dbReference type="PANTHER" id="PTHR22926">
    <property type="entry name" value="PHOSPHO-N-ACETYLMURAMOYL-PENTAPEPTIDE-TRANSFERASE"/>
    <property type="match status" value="1"/>
</dbReference>
<dbReference type="GO" id="GO:0016740">
    <property type="term" value="F:transferase activity"/>
    <property type="evidence" value="ECO:0007669"/>
    <property type="project" value="UniProtKB-KW"/>
</dbReference>
<evidence type="ECO:0000256" key="2">
    <source>
        <dbReference type="ARBA" id="ARBA00022475"/>
    </source>
</evidence>
<comment type="subcellular location">
    <subcellularLocation>
        <location evidence="1">Cell membrane</location>
        <topology evidence="1">Multi-pass membrane protein</topology>
    </subcellularLocation>
</comment>
<dbReference type="RefSeq" id="WP_321564632.1">
    <property type="nucleotide sequence ID" value="NZ_CP139558.1"/>
</dbReference>
<feature type="transmembrane region" description="Helical" evidence="7">
    <location>
        <begin position="44"/>
        <end position="61"/>
    </location>
</feature>
<keyword evidence="6 7" id="KW-0472">Membrane</keyword>
<keyword evidence="2" id="KW-1003">Cell membrane</keyword>